<accession>A0A563EZ86</accession>
<dbReference type="Proteomes" id="UP000316639">
    <property type="component" value="Unassembled WGS sequence"/>
</dbReference>
<dbReference type="EMBL" id="VOBR01000004">
    <property type="protein sequence ID" value="TWP53025.1"/>
    <property type="molecule type" value="Genomic_DNA"/>
</dbReference>
<dbReference type="Gene3D" id="1.10.260.40">
    <property type="entry name" value="lambda repressor-like DNA-binding domains"/>
    <property type="match status" value="1"/>
</dbReference>
<dbReference type="InterPro" id="IPR010982">
    <property type="entry name" value="Lambda_DNA-bd_dom_sf"/>
</dbReference>
<feature type="domain" description="HTH cro/C1-type" evidence="1">
    <location>
        <begin position="28"/>
        <end position="82"/>
    </location>
</feature>
<evidence type="ECO:0000259" key="1">
    <source>
        <dbReference type="PROSITE" id="PS50943"/>
    </source>
</evidence>
<sequence length="288" mass="32314">MGSYKGEAVRVGVDDSPAYYRKALGRQLRRLRRAAGYSVEAAHRQLELSDTTLHRMELGKTKVTIHTAKSMLDLYGVGADEWEPILELVRIANRKGWWARFGLTNKHHTALETAASVIWAFCFGYLHGLLQTEAYMRAVFHTSISPRTESQVANQVEIRKIRQRRLADPDDSLELVAVIDESALRRLVGGRDVMRAQLQHLLDQSEASIQVLPAEVGAHLGFFGSFSVLEFPDPEEPAIGYYEHITGPTFVNRAADVDTCKLTFGYLRSIALSMADSRVLIEQIMAEL</sequence>
<dbReference type="SUPFAM" id="SSF47413">
    <property type="entry name" value="lambda repressor-like DNA-binding domains"/>
    <property type="match status" value="1"/>
</dbReference>
<dbReference type="InterPro" id="IPR043917">
    <property type="entry name" value="DUF5753"/>
</dbReference>
<keyword evidence="3" id="KW-1185">Reference proteome</keyword>
<evidence type="ECO:0000313" key="3">
    <source>
        <dbReference type="Proteomes" id="UP000316639"/>
    </source>
</evidence>
<reference evidence="2 3" key="1">
    <citation type="submission" date="2019-07" db="EMBL/GenBank/DDBJ databases">
        <title>Lentzea xizangensis sp. nov., isolated from Qinghai-Tibetan Plateau Soils.</title>
        <authorList>
            <person name="Huang J."/>
        </authorList>
    </citation>
    <scope>NUCLEOTIDE SEQUENCE [LARGE SCALE GENOMIC DNA]</scope>
    <source>
        <strain evidence="2 3">FXJ1.1311</strain>
    </source>
</reference>
<dbReference type="Pfam" id="PF19054">
    <property type="entry name" value="DUF5753"/>
    <property type="match status" value="1"/>
</dbReference>
<dbReference type="InterPro" id="IPR001387">
    <property type="entry name" value="Cro/C1-type_HTH"/>
</dbReference>
<dbReference type="PROSITE" id="PS50943">
    <property type="entry name" value="HTH_CROC1"/>
    <property type="match status" value="1"/>
</dbReference>
<dbReference type="AlphaFoldDB" id="A0A563EZ86"/>
<dbReference type="GO" id="GO:0003677">
    <property type="term" value="F:DNA binding"/>
    <property type="evidence" value="ECO:0007669"/>
    <property type="project" value="InterPro"/>
</dbReference>
<proteinExistence type="predicted"/>
<protein>
    <submittedName>
        <fullName evidence="2">Helix-turn-helix domain-containing protein</fullName>
    </submittedName>
</protein>
<dbReference type="OrthoDB" id="4285266at2"/>
<dbReference type="Pfam" id="PF13560">
    <property type="entry name" value="HTH_31"/>
    <property type="match status" value="1"/>
</dbReference>
<gene>
    <name evidence="2" type="ORF">FKR81_08000</name>
</gene>
<comment type="caution">
    <text evidence="2">The sequence shown here is derived from an EMBL/GenBank/DDBJ whole genome shotgun (WGS) entry which is preliminary data.</text>
</comment>
<dbReference type="SMART" id="SM00530">
    <property type="entry name" value="HTH_XRE"/>
    <property type="match status" value="1"/>
</dbReference>
<evidence type="ECO:0000313" key="2">
    <source>
        <dbReference type="EMBL" id="TWP53025.1"/>
    </source>
</evidence>
<organism evidence="2 3">
    <name type="scientific">Lentzea tibetensis</name>
    <dbReference type="NCBI Taxonomy" id="2591470"/>
    <lineage>
        <taxon>Bacteria</taxon>
        <taxon>Bacillati</taxon>
        <taxon>Actinomycetota</taxon>
        <taxon>Actinomycetes</taxon>
        <taxon>Pseudonocardiales</taxon>
        <taxon>Pseudonocardiaceae</taxon>
        <taxon>Lentzea</taxon>
    </lineage>
</organism>
<name>A0A563EZ86_9PSEU</name>